<name>A0A7R9DHV4_TIMPO</name>
<reference evidence="2" key="1">
    <citation type="submission" date="2020-11" db="EMBL/GenBank/DDBJ databases">
        <authorList>
            <person name="Tran Van P."/>
        </authorList>
    </citation>
    <scope>NUCLEOTIDE SEQUENCE</scope>
</reference>
<dbReference type="AlphaFoldDB" id="A0A7R9DHV4"/>
<gene>
    <name evidence="2" type="ORF">TPSB3V08_LOCUS10073</name>
</gene>
<protein>
    <submittedName>
        <fullName evidence="2">Uncharacterized protein</fullName>
    </submittedName>
</protein>
<sequence>MDMVTESVQLLPEKSRKKRRDRSNWKKEKLKQKRHKSKICRNLLNAVTLQGELDVALNKNIAVIGMLAKWLWLSSDLSGNVQSVQITFPVVGHSFLPPDRVFGRIEKIVKKKDTIVQPEEYVEIFQKFGTVRSHGHFIARLHGPVVAIFDSRGPFKITERAPVPITAPELEDGGGISSFYNAVYTSP</sequence>
<dbReference type="EMBL" id="OD008660">
    <property type="protein sequence ID" value="CAD7415046.1"/>
    <property type="molecule type" value="Genomic_DNA"/>
</dbReference>
<accession>A0A7R9DHV4</accession>
<feature type="region of interest" description="Disordered" evidence="1">
    <location>
        <begin position="1"/>
        <end position="31"/>
    </location>
</feature>
<organism evidence="2">
    <name type="scientific">Timema poppense</name>
    <name type="common">Walking stick</name>
    <dbReference type="NCBI Taxonomy" id="170557"/>
    <lineage>
        <taxon>Eukaryota</taxon>
        <taxon>Metazoa</taxon>
        <taxon>Ecdysozoa</taxon>
        <taxon>Arthropoda</taxon>
        <taxon>Hexapoda</taxon>
        <taxon>Insecta</taxon>
        <taxon>Pterygota</taxon>
        <taxon>Neoptera</taxon>
        <taxon>Polyneoptera</taxon>
        <taxon>Phasmatodea</taxon>
        <taxon>Timematodea</taxon>
        <taxon>Timematoidea</taxon>
        <taxon>Timematidae</taxon>
        <taxon>Timema</taxon>
    </lineage>
</organism>
<proteinExistence type="predicted"/>
<evidence type="ECO:0000313" key="2">
    <source>
        <dbReference type="EMBL" id="CAD7415046.1"/>
    </source>
</evidence>
<evidence type="ECO:0000256" key="1">
    <source>
        <dbReference type="SAM" id="MobiDB-lite"/>
    </source>
</evidence>